<protein>
    <submittedName>
        <fullName evidence="1">Uncharacterized protein</fullName>
    </submittedName>
</protein>
<organism evidence="1 2">
    <name type="scientific">Flavobacterium degerlachei</name>
    <dbReference type="NCBI Taxonomy" id="229203"/>
    <lineage>
        <taxon>Bacteria</taxon>
        <taxon>Pseudomonadati</taxon>
        <taxon>Bacteroidota</taxon>
        <taxon>Flavobacteriia</taxon>
        <taxon>Flavobacteriales</taxon>
        <taxon>Flavobacteriaceae</taxon>
        <taxon>Flavobacterium</taxon>
    </lineage>
</organism>
<dbReference type="RefSeq" id="WP_091432940.1">
    <property type="nucleotide sequence ID" value="NZ_FNMV01000009.1"/>
</dbReference>
<proteinExistence type="predicted"/>
<reference evidence="2" key="1">
    <citation type="submission" date="2016-10" db="EMBL/GenBank/DDBJ databases">
        <authorList>
            <person name="Varghese N."/>
            <person name="Submissions S."/>
        </authorList>
    </citation>
    <scope>NUCLEOTIDE SEQUENCE [LARGE SCALE GENOMIC DNA]</scope>
    <source>
        <strain evidence="2">DSM 15718</strain>
    </source>
</reference>
<accession>A0A1H3B542</accession>
<dbReference type="OrthoDB" id="1189337at2"/>
<keyword evidence="2" id="KW-1185">Reference proteome</keyword>
<dbReference type="STRING" id="229203.SAMN05444338_109146"/>
<dbReference type="EMBL" id="FNMV01000009">
    <property type="protein sequence ID" value="SDX36514.1"/>
    <property type="molecule type" value="Genomic_DNA"/>
</dbReference>
<gene>
    <name evidence="1" type="ORF">SAMN05444338_109146</name>
</gene>
<evidence type="ECO:0000313" key="2">
    <source>
        <dbReference type="Proteomes" id="UP000198569"/>
    </source>
</evidence>
<sequence>MNTQFFQIVIAFLGGILSSLSEQLRSDISGGKVILDDQVLEIKKEIAGGSTIELIDATTQRIDGICSFDKDRLETGRAFVFDQIAIDYATDANSGLEGALAYNTAAPKELQNALFVLVQDGREVLRMPVKDLSNIHTGQKTSDEYAVLKSLRYLVDNRKIEMKIKFAPAVTLDNTKKHYIHVRLSGLQTAKKVSA</sequence>
<dbReference type="Proteomes" id="UP000198569">
    <property type="component" value="Unassembled WGS sequence"/>
</dbReference>
<dbReference type="AlphaFoldDB" id="A0A1H3B542"/>
<evidence type="ECO:0000313" key="1">
    <source>
        <dbReference type="EMBL" id="SDX36514.1"/>
    </source>
</evidence>
<name>A0A1H3B542_9FLAO</name>